<evidence type="ECO:0000256" key="2">
    <source>
        <dbReference type="ARBA" id="ARBA00011870"/>
    </source>
</evidence>
<feature type="domain" description="Dehydrogenase E1 component" evidence="11">
    <location>
        <begin position="50"/>
        <end position="337"/>
    </location>
</feature>
<accession>A0ABU0CRC8</accession>
<dbReference type="SUPFAM" id="SSF52518">
    <property type="entry name" value="Thiamin diphosphate-binding fold (THDP-binding)"/>
    <property type="match status" value="1"/>
</dbReference>
<dbReference type="CDD" id="cd02000">
    <property type="entry name" value="TPP_E1_PDC_ADC_BCADC"/>
    <property type="match status" value="1"/>
</dbReference>
<evidence type="ECO:0000256" key="8">
    <source>
        <dbReference type="ARBA" id="ARBA00025211"/>
    </source>
</evidence>
<dbReference type="NCBIfam" id="TIGR03181">
    <property type="entry name" value="PDH_E1_alph_x"/>
    <property type="match status" value="1"/>
</dbReference>
<evidence type="ECO:0000256" key="3">
    <source>
        <dbReference type="ARBA" id="ARBA00012281"/>
    </source>
</evidence>
<keyword evidence="13" id="KW-1185">Reference proteome</keyword>
<dbReference type="InterPro" id="IPR001017">
    <property type="entry name" value="DH_E1"/>
</dbReference>
<dbReference type="PANTHER" id="PTHR43380:SF1">
    <property type="entry name" value="2-OXOISOVALERATE DEHYDROGENASE SUBUNIT ALPHA, MITOCHONDRIAL"/>
    <property type="match status" value="1"/>
</dbReference>
<dbReference type="EMBL" id="JAUSUQ010000005">
    <property type="protein sequence ID" value="MDQ0338977.1"/>
    <property type="molecule type" value="Genomic_DNA"/>
</dbReference>
<sequence>MEGFITQQLSLEAKRQEENFPIYQLVTPEGELTDDGERIYNAELVRRMYKHVLRARLFDRKAVNLQRQGRIGTYAPFEGQEAAQIGSAMALDEKDWIFPTYRDHAATLTFGHSMVHVLLYWAGRFEGCIPPQGKHIFPPAVPIATQILHAVGAAWAEKMKGTAQVALAYFGDGATSEGDFHEGLNFASVFDVPVIFFCQNNGYAISVPVERQMRSKTIAQKALAYDMAGVRVDGNDCLAVYHATKMAAQRARDEQEPTLIEAVTWRYGAHTTADDPTKYRDQKQSEERRKYDPLLRLEKLLRGQGDWDDTWAESLHQTLQQEIEQAVREIESYPKADVTHMFDHVFAVPTWNIREQRQYCQSLLK</sequence>
<proteinExistence type="predicted"/>
<evidence type="ECO:0000313" key="12">
    <source>
        <dbReference type="EMBL" id="MDQ0338977.1"/>
    </source>
</evidence>
<reference evidence="12 13" key="1">
    <citation type="submission" date="2023-07" db="EMBL/GenBank/DDBJ databases">
        <title>Genomic Encyclopedia of Type Strains, Phase IV (KMG-IV): sequencing the most valuable type-strain genomes for metagenomic binning, comparative biology and taxonomic classification.</title>
        <authorList>
            <person name="Goeker M."/>
        </authorList>
    </citation>
    <scope>NUCLEOTIDE SEQUENCE [LARGE SCALE GENOMIC DNA]</scope>
    <source>
        <strain evidence="12 13">DSM 17740</strain>
    </source>
</reference>
<dbReference type="PANTHER" id="PTHR43380">
    <property type="entry name" value="2-OXOISOVALERATE DEHYDROGENASE SUBUNIT ALPHA, MITOCHONDRIAL"/>
    <property type="match status" value="1"/>
</dbReference>
<keyword evidence="6 10" id="KW-0786">Thiamine pyrophosphate</keyword>
<protein>
    <recommendedName>
        <fullName evidence="4 10">Pyruvate dehydrogenase E1 component subunit alpha</fullName>
        <ecNumber evidence="3 10">1.2.4.1</ecNumber>
    </recommendedName>
</protein>
<evidence type="ECO:0000256" key="4">
    <source>
        <dbReference type="ARBA" id="ARBA00014159"/>
    </source>
</evidence>
<comment type="caution">
    <text evidence="12">The sequence shown here is derived from an EMBL/GenBank/DDBJ whole genome shotgun (WGS) entry which is preliminary data.</text>
</comment>
<dbReference type="Proteomes" id="UP001232445">
    <property type="component" value="Unassembled WGS sequence"/>
</dbReference>
<dbReference type="InterPro" id="IPR050771">
    <property type="entry name" value="Alpha-ketoacid_DH_E1_comp"/>
</dbReference>
<organism evidence="12 13">
    <name type="scientific">Caldalkalibacillus uzonensis</name>
    <dbReference type="NCBI Taxonomy" id="353224"/>
    <lineage>
        <taxon>Bacteria</taxon>
        <taxon>Bacillati</taxon>
        <taxon>Bacillota</taxon>
        <taxon>Bacilli</taxon>
        <taxon>Bacillales</taxon>
        <taxon>Bacillaceae</taxon>
        <taxon>Caldalkalibacillus</taxon>
    </lineage>
</organism>
<evidence type="ECO:0000259" key="11">
    <source>
        <dbReference type="Pfam" id="PF00676"/>
    </source>
</evidence>
<comment type="cofactor">
    <cofactor evidence="1 10">
        <name>thiamine diphosphate</name>
        <dbReference type="ChEBI" id="CHEBI:58937"/>
    </cofactor>
</comment>
<keyword evidence="5 10" id="KW-0560">Oxidoreductase</keyword>
<evidence type="ECO:0000256" key="9">
    <source>
        <dbReference type="ARBA" id="ARBA00051231"/>
    </source>
</evidence>
<dbReference type="EC" id="1.2.4.1" evidence="3 10"/>
<evidence type="ECO:0000256" key="6">
    <source>
        <dbReference type="ARBA" id="ARBA00023052"/>
    </source>
</evidence>
<dbReference type="Pfam" id="PF00676">
    <property type="entry name" value="E1_dh"/>
    <property type="match status" value="1"/>
</dbReference>
<keyword evidence="7 10" id="KW-0670">Pyruvate</keyword>
<evidence type="ECO:0000313" key="13">
    <source>
        <dbReference type="Proteomes" id="UP001232445"/>
    </source>
</evidence>
<comment type="subunit">
    <text evidence="2 10">Heterodimer of an alpha and a beta chain.</text>
</comment>
<dbReference type="Gene3D" id="3.40.50.970">
    <property type="match status" value="1"/>
</dbReference>
<gene>
    <name evidence="12" type="ORF">J2S00_001763</name>
</gene>
<name>A0ABU0CRC8_9BACI</name>
<evidence type="ECO:0000256" key="7">
    <source>
        <dbReference type="ARBA" id="ARBA00023317"/>
    </source>
</evidence>
<evidence type="ECO:0000256" key="5">
    <source>
        <dbReference type="ARBA" id="ARBA00023002"/>
    </source>
</evidence>
<evidence type="ECO:0000256" key="1">
    <source>
        <dbReference type="ARBA" id="ARBA00001964"/>
    </source>
</evidence>
<dbReference type="InterPro" id="IPR029061">
    <property type="entry name" value="THDP-binding"/>
</dbReference>
<dbReference type="InterPro" id="IPR017596">
    <property type="entry name" value="PdhA/BkdA"/>
</dbReference>
<dbReference type="GO" id="GO:0004739">
    <property type="term" value="F:pyruvate dehydrogenase (acetyl-transferring) activity"/>
    <property type="evidence" value="ECO:0007669"/>
    <property type="project" value="UniProtKB-EC"/>
</dbReference>
<dbReference type="RefSeq" id="WP_307338207.1">
    <property type="nucleotide sequence ID" value="NZ_JAUSUQ010000005.1"/>
</dbReference>
<evidence type="ECO:0000256" key="10">
    <source>
        <dbReference type="RuleBase" id="RU366007"/>
    </source>
</evidence>
<comment type="catalytic activity">
    <reaction evidence="9 10">
        <text>N(6)-[(R)-lipoyl]-L-lysyl-[protein] + pyruvate + H(+) = N(6)-[(R)-S(8)-acetyldihydrolipoyl]-L-lysyl-[protein] + CO2</text>
        <dbReference type="Rhea" id="RHEA:19189"/>
        <dbReference type="Rhea" id="RHEA-COMP:10474"/>
        <dbReference type="Rhea" id="RHEA-COMP:10478"/>
        <dbReference type="ChEBI" id="CHEBI:15361"/>
        <dbReference type="ChEBI" id="CHEBI:15378"/>
        <dbReference type="ChEBI" id="CHEBI:16526"/>
        <dbReference type="ChEBI" id="CHEBI:83099"/>
        <dbReference type="ChEBI" id="CHEBI:83111"/>
        <dbReference type="EC" id="1.2.4.1"/>
    </reaction>
</comment>
<comment type="function">
    <text evidence="8 10">The pyruvate dehydrogenase complex catalyzes the overall conversion of pyruvate to acetyl-CoA and CO(2). It contains multiple copies of three enzymatic components: pyruvate dehydrogenase (E1), dihydrolipoamide acetyltransferase (E2) and lipoamide dehydrogenase (E3).</text>
</comment>